<keyword evidence="2" id="KW-1185">Reference proteome</keyword>
<dbReference type="RefSeq" id="WP_330483360.1">
    <property type="nucleotide sequence ID" value="NZ_JAZBJZ010000029.1"/>
</dbReference>
<organism evidence="1 2">
    <name type="scientific">Tumidithrix elongata BACA0141</name>
    <dbReference type="NCBI Taxonomy" id="2716417"/>
    <lineage>
        <taxon>Bacteria</taxon>
        <taxon>Bacillati</taxon>
        <taxon>Cyanobacteriota</taxon>
        <taxon>Cyanophyceae</taxon>
        <taxon>Pseudanabaenales</taxon>
        <taxon>Pseudanabaenaceae</taxon>
        <taxon>Tumidithrix</taxon>
        <taxon>Tumidithrix elongata</taxon>
    </lineage>
</organism>
<dbReference type="AlphaFoldDB" id="A0AAW9Q2T0"/>
<gene>
    <name evidence="1" type="ORF">V2H45_09260</name>
</gene>
<name>A0AAW9Q2T0_9CYAN</name>
<evidence type="ECO:0000313" key="1">
    <source>
        <dbReference type="EMBL" id="MEE3716931.1"/>
    </source>
</evidence>
<protein>
    <submittedName>
        <fullName evidence="1">DUF1697 domain-containing protein</fullName>
    </submittedName>
</protein>
<dbReference type="InterPro" id="IPR012545">
    <property type="entry name" value="DUF1697"/>
</dbReference>
<dbReference type="Pfam" id="PF08002">
    <property type="entry name" value="DUF1697"/>
    <property type="match status" value="1"/>
</dbReference>
<comment type="caution">
    <text evidence="1">The sequence shown here is derived from an EMBL/GenBank/DDBJ whole genome shotgun (WGS) entry which is preliminary data.</text>
</comment>
<reference evidence="1" key="1">
    <citation type="submission" date="2024-01" db="EMBL/GenBank/DDBJ databases">
        <title>Bank of Algae and Cyanobacteria of the Azores (BACA) strain genomes.</title>
        <authorList>
            <person name="Luz R."/>
            <person name="Cordeiro R."/>
            <person name="Fonseca A."/>
            <person name="Goncalves V."/>
        </authorList>
    </citation>
    <scope>NUCLEOTIDE SEQUENCE</scope>
    <source>
        <strain evidence="1">BACA0141</strain>
    </source>
</reference>
<dbReference type="Gene3D" id="3.30.70.1280">
    <property type="entry name" value="SP0830-like domains"/>
    <property type="match status" value="1"/>
</dbReference>
<dbReference type="PANTHER" id="PTHR36439">
    <property type="entry name" value="BLL4334 PROTEIN"/>
    <property type="match status" value="1"/>
</dbReference>
<proteinExistence type="predicted"/>
<accession>A0AAW9Q2T0</accession>
<dbReference type="Gene3D" id="3.30.70.1260">
    <property type="entry name" value="bacterial protein sp0830 like"/>
    <property type="match status" value="1"/>
</dbReference>
<sequence length="180" mass="20298">MPRYIAFLRAINVGGHTVKMDYLRSLFEAMDFSEVSTFIASGNVIFNADSKNAKSLEKTIEQQLKSSLGYDVATFIRTDQEVSDLANYKPFTENALQSALALNIAFLAETLTKDALQVLNTLKTEIDDFHTRDREVYWLCKKKQSESTFSNAVFEKKLKLKATFRSASTISKIAAKYPAQ</sequence>
<dbReference type="PANTHER" id="PTHR36439:SF1">
    <property type="entry name" value="DUF1697 DOMAIN-CONTAINING PROTEIN"/>
    <property type="match status" value="1"/>
</dbReference>
<dbReference type="SUPFAM" id="SSF160379">
    <property type="entry name" value="SP0830-like"/>
    <property type="match status" value="1"/>
</dbReference>
<dbReference type="EMBL" id="JAZBJZ010000029">
    <property type="protein sequence ID" value="MEE3716931.1"/>
    <property type="molecule type" value="Genomic_DNA"/>
</dbReference>
<evidence type="ECO:0000313" key="2">
    <source>
        <dbReference type="Proteomes" id="UP001333818"/>
    </source>
</evidence>
<dbReference type="PIRSF" id="PIRSF008502">
    <property type="entry name" value="UCP008502"/>
    <property type="match status" value="1"/>
</dbReference>
<dbReference type="Proteomes" id="UP001333818">
    <property type="component" value="Unassembled WGS sequence"/>
</dbReference>